<evidence type="ECO:0000313" key="4">
    <source>
        <dbReference type="Proteomes" id="UP000494115"/>
    </source>
</evidence>
<keyword evidence="1" id="KW-0812">Transmembrane</keyword>
<sequence length="432" mass="47994">MTISFWVNHLVKCGFSYKVSRLVAAMLWLVLAFWTAGAHAEINAQPDHDPWPLVFGSHRISELAQLAPLSGISFSPSAIAPVSAVPCNGATCSSGAIVPSAFATVPAEKALKAQIAFELRLPPAPVTRLVEPSLRSWPQLPEPQTLLLLLSLLFWPALAGLFILVGHWCWLRWFHYDKRMERAARAGLARGEFHIEYQPLVSIRGRVCVGMDAMLRWANPDFGKIGSANYMAVLERCSWIGTLMKYALARVAQEIGELSEARLLYVIVDIPLACLTSESFFRWLIEIVTMDRTHRIVVGLDHKALGSVERTLSNQMAHARARGVIFALTGLGADEGSDAFRYPKELSFEIIKVDRRIFSLTPPQRARRLQSLASAAREMDAMLIVDGVDTGVHHDVLRSVGGEFGQGFFYSRPLAMRRLKSFLQGSARARFL</sequence>
<dbReference type="GO" id="GO:0071111">
    <property type="term" value="F:cyclic-guanylate-specific phosphodiesterase activity"/>
    <property type="evidence" value="ECO:0007669"/>
    <property type="project" value="InterPro"/>
</dbReference>
<protein>
    <recommendedName>
        <fullName evidence="2">EAL domain-containing protein</fullName>
    </recommendedName>
</protein>
<dbReference type="Gene3D" id="3.20.20.450">
    <property type="entry name" value="EAL domain"/>
    <property type="match status" value="1"/>
</dbReference>
<evidence type="ECO:0000259" key="2">
    <source>
        <dbReference type="PROSITE" id="PS50883"/>
    </source>
</evidence>
<accession>A0A6S7BA53</accession>
<dbReference type="AlphaFoldDB" id="A0A6S7BA53"/>
<dbReference type="Pfam" id="PF00563">
    <property type="entry name" value="EAL"/>
    <property type="match status" value="1"/>
</dbReference>
<dbReference type="InterPro" id="IPR035919">
    <property type="entry name" value="EAL_sf"/>
</dbReference>
<dbReference type="InterPro" id="IPR050706">
    <property type="entry name" value="Cyclic-di-GMP_PDE-like"/>
</dbReference>
<keyword evidence="4" id="KW-1185">Reference proteome</keyword>
<evidence type="ECO:0000313" key="3">
    <source>
        <dbReference type="EMBL" id="CAB3791122.1"/>
    </source>
</evidence>
<gene>
    <name evidence="3" type="ORF">LMG28138_03119</name>
</gene>
<dbReference type="InterPro" id="IPR001633">
    <property type="entry name" value="EAL_dom"/>
</dbReference>
<name>A0A6S7BA53_9BURK</name>
<keyword evidence="1" id="KW-1133">Transmembrane helix</keyword>
<reference evidence="3 4" key="1">
    <citation type="submission" date="2020-04" db="EMBL/GenBank/DDBJ databases">
        <authorList>
            <person name="De Canck E."/>
        </authorList>
    </citation>
    <scope>NUCLEOTIDE SEQUENCE [LARGE SCALE GENOMIC DNA]</scope>
    <source>
        <strain evidence="3 4">LMG 28138</strain>
    </source>
</reference>
<feature type="domain" description="EAL" evidence="2">
    <location>
        <begin position="177"/>
        <end position="427"/>
    </location>
</feature>
<feature type="transmembrane region" description="Helical" evidence="1">
    <location>
        <begin position="146"/>
        <end position="171"/>
    </location>
</feature>
<dbReference type="Proteomes" id="UP000494115">
    <property type="component" value="Unassembled WGS sequence"/>
</dbReference>
<dbReference type="CDD" id="cd01948">
    <property type="entry name" value="EAL"/>
    <property type="match status" value="1"/>
</dbReference>
<dbReference type="EMBL" id="CADIKM010000013">
    <property type="protein sequence ID" value="CAB3791122.1"/>
    <property type="molecule type" value="Genomic_DNA"/>
</dbReference>
<dbReference type="SUPFAM" id="SSF141868">
    <property type="entry name" value="EAL domain-like"/>
    <property type="match status" value="1"/>
</dbReference>
<organism evidence="3 4">
    <name type="scientific">Pararobbsia alpina</name>
    <dbReference type="NCBI Taxonomy" id="621374"/>
    <lineage>
        <taxon>Bacteria</taxon>
        <taxon>Pseudomonadati</taxon>
        <taxon>Pseudomonadota</taxon>
        <taxon>Betaproteobacteria</taxon>
        <taxon>Burkholderiales</taxon>
        <taxon>Burkholderiaceae</taxon>
        <taxon>Pararobbsia</taxon>
    </lineage>
</organism>
<dbReference type="SMART" id="SM00052">
    <property type="entry name" value="EAL"/>
    <property type="match status" value="1"/>
</dbReference>
<dbReference type="PANTHER" id="PTHR33121">
    <property type="entry name" value="CYCLIC DI-GMP PHOSPHODIESTERASE PDEF"/>
    <property type="match status" value="1"/>
</dbReference>
<evidence type="ECO:0000256" key="1">
    <source>
        <dbReference type="SAM" id="Phobius"/>
    </source>
</evidence>
<dbReference type="PANTHER" id="PTHR33121:SF70">
    <property type="entry name" value="SIGNALING PROTEIN YKOW"/>
    <property type="match status" value="1"/>
</dbReference>
<dbReference type="PROSITE" id="PS50883">
    <property type="entry name" value="EAL"/>
    <property type="match status" value="1"/>
</dbReference>
<keyword evidence="1" id="KW-0472">Membrane</keyword>
<proteinExistence type="predicted"/>